<dbReference type="AlphaFoldDB" id="A0AA89C8M2"/>
<evidence type="ECO:0000256" key="1">
    <source>
        <dbReference type="SAM" id="Coils"/>
    </source>
</evidence>
<organism evidence="3 4">
    <name type="scientific">Pinctada imbricata</name>
    <name type="common">Atlantic pearl-oyster</name>
    <name type="synonym">Pinctada martensii</name>
    <dbReference type="NCBI Taxonomy" id="66713"/>
    <lineage>
        <taxon>Eukaryota</taxon>
        <taxon>Metazoa</taxon>
        <taxon>Spiralia</taxon>
        <taxon>Lophotrochozoa</taxon>
        <taxon>Mollusca</taxon>
        <taxon>Bivalvia</taxon>
        <taxon>Autobranchia</taxon>
        <taxon>Pteriomorphia</taxon>
        <taxon>Pterioida</taxon>
        <taxon>Pterioidea</taxon>
        <taxon>Pteriidae</taxon>
        <taxon>Pinctada</taxon>
    </lineage>
</organism>
<protein>
    <submittedName>
        <fullName evidence="3">Uncharacterized protein</fullName>
    </submittedName>
</protein>
<reference evidence="3" key="1">
    <citation type="submission" date="2019-08" db="EMBL/GenBank/DDBJ databases">
        <title>The improved chromosome-level genome for the pearl oyster Pinctada fucata martensii using PacBio sequencing and Hi-C.</title>
        <authorList>
            <person name="Zheng Z."/>
        </authorList>
    </citation>
    <scope>NUCLEOTIDE SEQUENCE</scope>
    <source>
        <strain evidence="3">ZZ-2019</strain>
        <tissue evidence="3">Adductor muscle</tissue>
    </source>
</reference>
<dbReference type="Proteomes" id="UP001186944">
    <property type="component" value="Unassembled WGS sequence"/>
</dbReference>
<proteinExistence type="predicted"/>
<feature type="coiled-coil region" evidence="1">
    <location>
        <begin position="128"/>
        <end position="187"/>
    </location>
</feature>
<dbReference type="Gene3D" id="3.30.70.1820">
    <property type="entry name" value="L1 transposable element, RRM domain"/>
    <property type="match status" value="1"/>
</dbReference>
<dbReference type="EMBL" id="VSWD01000003">
    <property type="protein sequence ID" value="KAK3105680.1"/>
    <property type="molecule type" value="Genomic_DNA"/>
</dbReference>
<evidence type="ECO:0000256" key="2">
    <source>
        <dbReference type="SAM" id="MobiDB-lite"/>
    </source>
</evidence>
<evidence type="ECO:0000313" key="4">
    <source>
        <dbReference type="Proteomes" id="UP001186944"/>
    </source>
</evidence>
<feature type="region of interest" description="Disordered" evidence="2">
    <location>
        <begin position="1"/>
        <end position="47"/>
    </location>
</feature>
<evidence type="ECO:0000313" key="3">
    <source>
        <dbReference type="EMBL" id="KAK3105680.1"/>
    </source>
</evidence>
<sequence>MTSEVRPPLNSDDDNGEGDYVNENEWSDIDQGSQPVSKQKGKTKGRKLIQSSLSSYKHPVRKKRRLSSNDHNCCDLSEIQIELKNITEMMKSLVKKDEVQSLINSISEKVVKKVKMEIKNDLEKSLTKKMDENIKKEVKKEVKVVEQEGNKKIGKIVERCDGLDLDIHSIREKMSDQSKEIREMKNVLNIAMTTAKEALKTANHNQQYSQKNNIKLLNWREKRDENSESLTADFIAEMHKVGVDITENDILAIHRIPSKKQGAPKPVILKFLRSETRIKVIKKRKEVKSVFTLIDHVTEKNLDLMNSLRENDNIHSVWYFNCNIHAIDVIGHRHKFFVGDDNDRKLRSIQAAVTRAGNR</sequence>
<keyword evidence="1" id="KW-0175">Coiled coil</keyword>
<accession>A0AA89C8M2</accession>
<name>A0AA89C8M2_PINIB</name>
<gene>
    <name evidence="3" type="ORF">FSP39_003135</name>
</gene>
<feature type="compositionally biased region" description="Acidic residues" evidence="2">
    <location>
        <begin position="11"/>
        <end position="28"/>
    </location>
</feature>
<comment type="caution">
    <text evidence="3">The sequence shown here is derived from an EMBL/GenBank/DDBJ whole genome shotgun (WGS) entry which is preliminary data.</text>
</comment>
<keyword evidence="4" id="KW-1185">Reference proteome</keyword>